<dbReference type="Proteomes" id="UP001295444">
    <property type="component" value="Chromosome 01"/>
</dbReference>
<dbReference type="EMBL" id="OW240912">
    <property type="protein sequence ID" value="CAH2220557.1"/>
    <property type="molecule type" value="Genomic_DNA"/>
</dbReference>
<name>A0AAD1R0D6_PELCU</name>
<proteinExistence type="predicted"/>
<sequence>MQPGTYQRYNKMLDAPYLTLGSVVESDSIRTLASLVGPEASYTLQVFCYAQLTHFLMANASLLRGPRTLSDFETHCLTHNIKTKQLSTFYKILQDEN</sequence>
<keyword evidence="2" id="KW-1185">Reference proteome</keyword>
<gene>
    <name evidence="1" type="ORF">PECUL_23A022072</name>
</gene>
<feature type="non-terminal residue" evidence="1">
    <location>
        <position position="1"/>
    </location>
</feature>
<feature type="non-terminal residue" evidence="1">
    <location>
        <position position="97"/>
    </location>
</feature>
<dbReference type="AlphaFoldDB" id="A0AAD1R0D6"/>
<evidence type="ECO:0000313" key="2">
    <source>
        <dbReference type="Proteomes" id="UP001295444"/>
    </source>
</evidence>
<protein>
    <submittedName>
        <fullName evidence="1">Uncharacterized protein</fullName>
    </submittedName>
</protein>
<evidence type="ECO:0000313" key="1">
    <source>
        <dbReference type="EMBL" id="CAH2220557.1"/>
    </source>
</evidence>
<organism evidence="1 2">
    <name type="scientific">Pelobates cultripes</name>
    <name type="common">Western spadefoot toad</name>
    <dbReference type="NCBI Taxonomy" id="61616"/>
    <lineage>
        <taxon>Eukaryota</taxon>
        <taxon>Metazoa</taxon>
        <taxon>Chordata</taxon>
        <taxon>Craniata</taxon>
        <taxon>Vertebrata</taxon>
        <taxon>Euteleostomi</taxon>
        <taxon>Amphibia</taxon>
        <taxon>Batrachia</taxon>
        <taxon>Anura</taxon>
        <taxon>Pelobatoidea</taxon>
        <taxon>Pelobatidae</taxon>
        <taxon>Pelobates</taxon>
    </lineage>
</organism>
<reference evidence="1" key="1">
    <citation type="submission" date="2022-03" db="EMBL/GenBank/DDBJ databases">
        <authorList>
            <person name="Alioto T."/>
            <person name="Alioto T."/>
            <person name="Gomez Garrido J."/>
        </authorList>
    </citation>
    <scope>NUCLEOTIDE SEQUENCE</scope>
</reference>
<accession>A0AAD1R0D6</accession>